<evidence type="ECO:0000256" key="1">
    <source>
        <dbReference type="ARBA" id="ARBA00004613"/>
    </source>
</evidence>
<dbReference type="RefSeq" id="WP_087109038.1">
    <property type="nucleotide sequence ID" value="NZ_CBCSCN010000002.1"/>
</dbReference>
<sequence length="390" mass="43401">MAKSKREPWYWLGIVGLGFSLAYAGHTRAETEEGIDTESYYKERVKLVLNNLSGYEAERLTPYLEELARQLQQSCGALPCQPGELSIEQAVSAIKVWQRIHLDGFALQPESAAQANTNSIDNGPMLPGTRDECAGISDGEISMEYGFFKERKVQVFINKKEAASKQGPVVFYWHGSNENWEQVYRVLGSSIIRRITSQGGIIFAPHAGAPVALPWHVMNPATVWKHNDFQLADQLLACAEKQYDIDNRRIYSMGFSAGGLQSAAMGRLRSNYIAAIASYSGGQLPWYKALPLGAKNNYYSAYITYGTRGEDKVPLVEFADTSANLLSYLKGRGFHEVIECEQSRGHSMPYSTMSAGWDFISKQRYERLSDAEAKKKQPADVQKKSGSGCN</sequence>
<dbReference type="InterPro" id="IPR029058">
    <property type="entry name" value="AB_hydrolase_fold"/>
</dbReference>
<dbReference type="Proteomes" id="UP000196573">
    <property type="component" value="Unassembled WGS sequence"/>
</dbReference>
<gene>
    <name evidence="11" type="ORF">EHSB41UT_01797</name>
</gene>
<feature type="region of interest" description="Disordered" evidence="10">
    <location>
        <begin position="370"/>
        <end position="390"/>
    </location>
</feature>
<evidence type="ECO:0000256" key="2">
    <source>
        <dbReference type="ARBA" id="ARBA00010278"/>
    </source>
</evidence>
<name>A0A1X7AIV1_9GAMM</name>
<keyword evidence="3" id="KW-0964">Secreted</keyword>
<keyword evidence="12" id="KW-1185">Reference proteome</keyword>
<evidence type="ECO:0000256" key="3">
    <source>
        <dbReference type="ARBA" id="ARBA00022525"/>
    </source>
</evidence>
<dbReference type="GO" id="GO:0045493">
    <property type="term" value="P:xylan catabolic process"/>
    <property type="evidence" value="ECO:0007669"/>
    <property type="project" value="UniProtKB-KW"/>
</dbReference>
<comment type="subcellular location">
    <subcellularLocation>
        <location evidence="1">Secreted</location>
    </subcellularLocation>
</comment>
<organism evidence="11 12">
    <name type="scientific">Parendozoicomonas haliclonae</name>
    <dbReference type="NCBI Taxonomy" id="1960125"/>
    <lineage>
        <taxon>Bacteria</taxon>
        <taxon>Pseudomonadati</taxon>
        <taxon>Pseudomonadota</taxon>
        <taxon>Gammaproteobacteria</taxon>
        <taxon>Oceanospirillales</taxon>
        <taxon>Endozoicomonadaceae</taxon>
        <taxon>Parendozoicomonas</taxon>
    </lineage>
</organism>
<evidence type="ECO:0000313" key="12">
    <source>
        <dbReference type="Proteomes" id="UP000196573"/>
    </source>
</evidence>
<evidence type="ECO:0000256" key="10">
    <source>
        <dbReference type="SAM" id="MobiDB-lite"/>
    </source>
</evidence>
<proteinExistence type="inferred from homology"/>
<keyword evidence="4" id="KW-0858">Xylan degradation</keyword>
<keyword evidence="8" id="KW-0624">Polysaccharide degradation</keyword>
<feature type="compositionally biased region" description="Basic and acidic residues" evidence="10">
    <location>
        <begin position="370"/>
        <end position="383"/>
    </location>
</feature>
<keyword evidence="6" id="KW-0378">Hydrolase</keyword>
<protein>
    <recommendedName>
        <fullName evidence="13">Alpha/beta hydrolase family protein</fullName>
    </recommendedName>
</protein>
<dbReference type="InterPro" id="IPR043595">
    <property type="entry name" value="FaeB/C/D"/>
</dbReference>
<dbReference type="GO" id="GO:0030600">
    <property type="term" value="F:feruloyl esterase activity"/>
    <property type="evidence" value="ECO:0007669"/>
    <property type="project" value="InterPro"/>
</dbReference>
<dbReference type="AlphaFoldDB" id="A0A1X7AIV1"/>
<evidence type="ECO:0000313" key="11">
    <source>
        <dbReference type="EMBL" id="SMA44791.1"/>
    </source>
</evidence>
<comment type="similarity">
    <text evidence="2">Belongs to the faeC family.</text>
</comment>
<evidence type="ECO:0000256" key="5">
    <source>
        <dbReference type="ARBA" id="ARBA00022729"/>
    </source>
</evidence>
<evidence type="ECO:0000256" key="9">
    <source>
        <dbReference type="ARBA" id="ARBA00025250"/>
    </source>
</evidence>
<dbReference type="OrthoDB" id="9801763at2"/>
<comment type="function">
    <text evidence="9">Involved in degradation of plant cell walls. Hydrolyzes the feruloyl-arabinose ester bond in arabinoxylans, and the feruloyl-galactose ester bond in pectin. Active against paranitrophenyl-acetate, methyl ferulate and wheat arabinoxylan.</text>
</comment>
<evidence type="ECO:0000256" key="4">
    <source>
        <dbReference type="ARBA" id="ARBA00022651"/>
    </source>
</evidence>
<keyword evidence="5" id="KW-0732">Signal</keyword>
<evidence type="ECO:0008006" key="13">
    <source>
        <dbReference type="Google" id="ProtNLM"/>
    </source>
</evidence>
<accession>A0A1X7AIV1</accession>
<evidence type="ECO:0000256" key="6">
    <source>
        <dbReference type="ARBA" id="ARBA00022801"/>
    </source>
</evidence>
<evidence type="ECO:0000256" key="7">
    <source>
        <dbReference type="ARBA" id="ARBA00023277"/>
    </source>
</evidence>
<dbReference type="Gene3D" id="3.40.50.1820">
    <property type="entry name" value="alpha/beta hydrolase"/>
    <property type="match status" value="1"/>
</dbReference>
<evidence type="ECO:0000256" key="8">
    <source>
        <dbReference type="ARBA" id="ARBA00023326"/>
    </source>
</evidence>
<dbReference type="PANTHER" id="PTHR38050">
    <property type="match status" value="1"/>
</dbReference>
<dbReference type="GO" id="GO:0005576">
    <property type="term" value="C:extracellular region"/>
    <property type="evidence" value="ECO:0007669"/>
    <property type="project" value="UniProtKB-SubCell"/>
</dbReference>
<keyword evidence="7" id="KW-0119">Carbohydrate metabolism</keyword>
<dbReference type="PANTHER" id="PTHR38050:SF1">
    <property type="entry name" value="FERULOYL ESTERASE C"/>
    <property type="match status" value="1"/>
</dbReference>
<dbReference type="EMBL" id="FWPT01000004">
    <property type="protein sequence ID" value="SMA44791.1"/>
    <property type="molecule type" value="Genomic_DNA"/>
</dbReference>
<reference evidence="11 12" key="1">
    <citation type="submission" date="2017-03" db="EMBL/GenBank/DDBJ databases">
        <authorList>
            <person name="Afonso C.L."/>
            <person name="Miller P.J."/>
            <person name="Scott M.A."/>
            <person name="Spackman E."/>
            <person name="Goraichik I."/>
            <person name="Dimitrov K.M."/>
            <person name="Suarez D.L."/>
            <person name="Swayne D.E."/>
        </authorList>
    </citation>
    <scope>NUCLEOTIDE SEQUENCE [LARGE SCALE GENOMIC DNA]</scope>
    <source>
        <strain evidence="11">SB41UT1</strain>
    </source>
</reference>
<dbReference type="SUPFAM" id="SSF53474">
    <property type="entry name" value="alpha/beta-Hydrolases"/>
    <property type="match status" value="1"/>
</dbReference>